<geneLocation type="plasmid" evidence="1 2">
    <name>pOSC7112.03</name>
</geneLocation>
<dbReference type="Proteomes" id="UP000010478">
    <property type="component" value="Plasmid pOSC7112.03"/>
</dbReference>
<keyword evidence="2" id="KW-1185">Reference proteome</keyword>
<accession>K9VSH9</accession>
<name>K9VSH9_9CYAN</name>
<dbReference type="EMBL" id="CP003617">
    <property type="protein sequence ID" value="AFZ10896.1"/>
    <property type="molecule type" value="Genomic_DNA"/>
</dbReference>
<organism evidence="1 2">
    <name type="scientific">Phormidium nigroviride PCC 7112</name>
    <dbReference type="NCBI Taxonomy" id="179408"/>
    <lineage>
        <taxon>Bacteria</taxon>
        <taxon>Bacillati</taxon>
        <taxon>Cyanobacteriota</taxon>
        <taxon>Cyanophyceae</taxon>
        <taxon>Oscillatoriophycideae</taxon>
        <taxon>Oscillatoriales</taxon>
        <taxon>Oscillatoriaceae</taxon>
        <taxon>Phormidium</taxon>
    </lineage>
</organism>
<gene>
    <name evidence="1" type="ORF">Osc7112_6810</name>
</gene>
<keyword evidence="1" id="KW-0614">Plasmid</keyword>
<dbReference type="HOGENOM" id="CLU_1336394_0_0_3"/>
<dbReference type="AlphaFoldDB" id="K9VSH9"/>
<protein>
    <submittedName>
        <fullName evidence="1">Uncharacterized protein</fullName>
    </submittedName>
</protein>
<proteinExistence type="predicted"/>
<dbReference type="KEGG" id="oni:Osc7112_6810"/>
<reference evidence="1 2" key="1">
    <citation type="submission" date="2012-05" db="EMBL/GenBank/DDBJ databases">
        <title>Finished plasmid 3 of genome of Oscillatoria sp. PCC 7112.</title>
        <authorList>
            <consortium name="US DOE Joint Genome Institute"/>
            <person name="Gugger M."/>
            <person name="Coursin T."/>
            <person name="Rippka R."/>
            <person name="Tandeau De Marsac N."/>
            <person name="Huntemann M."/>
            <person name="Wei C.-L."/>
            <person name="Han J."/>
            <person name="Detter J.C."/>
            <person name="Han C."/>
            <person name="Tapia R."/>
            <person name="Davenport K."/>
            <person name="Daligault H."/>
            <person name="Erkkila T."/>
            <person name="Gu W."/>
            <person name="Munk A.C.C."/>
            <person name="Teshima H."/>
            <person name="Xu Y."/>
            <person name="Chain P."/>
            <person name="Chen A."/>
            <person name="Krypides N."/>
            <person name="Mavromatis K."/>
            <person name="Markowitz V."/>
            <person name="Szeto E."/>
            <person name="Ivanova N."/>
            <person name="Mikhailova N."/>
            <person name="Ovchinnikova G."/>
            <person name="Pagani I."/>
            <person name="Pati A."/>
            <person name="Goodwin L."/>
            <person name="Peters L."/>
            <person name="Pitluck S."/>
            <person name="Woyke T."/>
            <person name="Kerfeld C."/>
        </authorList>
    </citation>
    <scope>NUCLEOTIDE SEQUENCE [LARGE SCALE GENOMIC DNA]</scope>
    <source>
        <strain evidence="1 2">PCC 7112</strain>
        <plasmid evidence="1 2">pOSC7112.03</plasmid>
    </source>
</reference>
<sequence length="205" mass="22286">MESENLAVIDVEAELSIDSEPEDAEEWYSAQQIQGLLRLSKAGLQQSISKLQSIYRLDIKTLRRGAARATQYSELALKACKLLNAGKLSELRKLVEATPTASPASQVSTLTISEYTPALDRRIAELNQTATSNSASLNQNVMQLLAQIATENQAAQQRDTDLDNAEINAAQNRGATRALAVFQAEQKAQAEVLAQLRAMKLGAES</sequence>
<evidence type="ECO:0000313" key="2">
    <source>
        <dbReference type="Proteomes" id="UP000010478"/>
    </source>
</evidence>
<evidence type="ECO:0000313" key="1">
    <source>
        <dbReference type="EMBL" id="AFZ10896.1"/>
    </source>
</evidence>